<evidence type="ECO:0000256" key="2">
    <source>
        <dbReference type="RuleBase" id="RU003523"/>
    </source>
</evidence>
<keyword evidence="5" id="KW-1185">Reference proteome</keyword>
<dbReference type="RefSeq" id="WP_015616530.1">
    <property type="nucleotide sequence ID" value="NC_021182.1"/>
</dbReference>
<dbReference type="PROSITE" id="PS50991">
    <property type="entry name" value="PYR_CT"/>
    <property type="match status" value="1"/>
</dbReference>
<keyword evidence="1 2" id="KW-0808">Transferase</keyword>
<dbReference type="Pfam" id="PF00682">
    <property type="entry name" value="HMGL-like"/>
    <property type="match status" value="1"/>
</dbReference>
<dbReference type="InterPro" id="IPR002034">
    <property type="entry name" value="AIPM/Hcit_synth_CS"/>
</dbReference>
<dbReference type="SUPFAM" id="SSF51569">
    <property type="entry name" value="Aldolase"/>
    <property type="match status" value="1"/>
</dbReference>
<accession>R4K958</accession>
<evidence type="ECO:0000259" key="3">
    <source>
        <dbReference type="PROSITE" id="PS50991"/>
    </source>
</evidence>
<dbReference type="STRING" id="86416.Clopa_3456"/>
<dbReference type="InterPro" id="IPR013785">
    <property type="entry name" value="Aldolase_TIM"/>
</dbReference>
<gene>
    <name evidence="4" type="ORF">Clopa_3456</name>
</gene>
<proteinExistence type="inferred from homology"/>
<dbReference type="OrthoDB" id="9804858at2"/>
<evidence type="ECO:0000313" key="4">
    <source>
        <dbReference type="EMBL" id="AGK98246.1"/>
    </source>
</evidence>
<protein>
    <submittedName>
        <fullName evidence="4">Isopropylmalate/homocitrate/citramalate synthase</fullName>
    </submittedName>
</protein>
<dbReference type="GO" id="GO:0019752">
    <property type="term" value="P:carboxylic acid metabolic process"/>
    <property type="evidence" value="ECO:0007669"/>
    <property type="project" value="InterPro"/>
</dbReference>
<dbReference type="PROSITE" id="PS00816">
    <property type="entry name" value="AIPM_HOMOCIT_SYNTH_2"/>
    <property type="match status" value="1"/>
</dbReference>
<dbReference type="HOGENOM" id="CLU_022158_4_1_9"/>
<dbReference type="Proteomes" id="UP000013523">
    <property type="component" value="Chromosome"/>
</dbReference>
<dbReference type="KEGG" id="cpas:Clopa_3456"/>
<organism evidence="4 5">
    <name type="scientific">Clostridium pasteurianum BC1</name>
    <dbReference type="NCBI Taxonomy" id="86416"/>
    <lineage>
        <taxon>Bacteria</taxon>
        <taxon>Bacillati</taxon>
        <taxon>Bacillota</taxon>
        <taxon>Clostridia</taxon>
        <taxon>Eubacteriales</taxon>
        <taxon>Clostridiaceae</taxon>
        <taxon>Clostridium</taxon>
    </lineage>
</organism>
<dbReference type="InterPro" id="IPR000891">
    <property type="entry name" value="PYR_CT"/>
</dbReference>
<comment type="similarity">
    <text evidence="2">Belongs to the alpha-IPM synthase/homocitrate synthase family.</text>
</comment>
<sequence length="269" mass="29847">MGINIVDTTLRDGEQKAGIALSVDDKVEIAKLISEMGVYQIEAGIPAMGGDEKLSVTKIAALGLKSKIAAWNRMSTEDIDTSIECGVDIIHISSPVSDLQIKSKLEKDRTWIIENLKKSVAYAKDKGYDVTVGLEDSSRADLDFFIKLCKMVYDLGVERVRYADTVGIMEPKELFNQIKRIRNAVPIDIEIHIHNDFGMAIANSLAAIEAGAKYADCTITGMGERAGNCDFSKFAKVIYELTGEKLWHGKFEDLIEKEQQIKKIIKLDQ</sequence>
<dbReference type="PROSITE" id="PS00815">
    <property type="entry name" value="AIPM_HOMOCIT_SYNTH_1"/>
    <property type="match status" value="1"/>
</dbReference>
<feature type="domain" description="Pyruvate carboxyltransferase" evidence="3">
    <location>
        <begin position="3"/>
        <end position="261"/>
    </location>
</feature>
<dbReference type="PATRIC" id="fig|86416.3.peg.3450"/>
<reference evidence="4 5" key="1">
    <citation type="submission" date="2012-01" db="EMBL/GenBank/DDBJ databases">
        <title>Complete sequence of chromosome of Clostridium pasteurianum BC1.</title>
        <authorList>
            <consortium name="US DOE Joint Genome Institute"/>
            <person name="Lucas S."/>
            <person name="Han J."/>
            <person name="Lapidus A."/>
            <person name="Cheng J.-F."/>
            <person name="Goodwin L."/>
            <person name="Pitluck S."/>
            <person name="Peters L."/>
            <person name="Mikhailova N."/>
            <person name="Teshima H."/>
            <person name="Detter J.C."/>
            <person name="Han C."/>
            <person name="Tapia R."/>
            <person name="Land M."/>
            <person name="Hauser L."/>
            <person name="Kyrpides N."/>
            <person name="Ivanova N."/>
            <person name="Pagani I."/>
            <person name="Dunn J."/>
            <person name="Taghavi S."/>
            <person name="Francis A."/>
            <person name="van der Lelie D."/>
            <person name="Woyke T."/>
        </authorList>
    </citation>
    <scope>NUCLEOTIDE SEQUENCE [LARGE SCALE GENOMIC DNA]</scope>
    <source>
        <strain evidence="4 5">BC1</strain>
    </source>
</reference>
<dbReference type="PANTHER" id="PTHR42880">
    <property type="entry name" value="HOMOCITRATE SYNTHASE"/>
    <property type="match status" value="1"/>
</dbReference>
<dbReference type="EMBL" id="CP003261">
    <property type="protein sequence ID" value="AGK98246.1"/>
    <property type="molecule type" value="Genomic_DNA"/>
</dbReference>
<evidence type="ECO:0000256" key="1">
    <source>
        <dbReference type="ARBA" id="ARBA00022679"/>
    </source>
</evidence>
<name>R4K958_CLOPA</name>
<dbReference type="Gene3D" id="3.20.20.70">
    <property type="entry name" value="Aldolase class I"/>
    <property type="match status" value="1"/>
</dbReference>
<dbReference type="GO" id="GO:0046912">
    <property type="term" value="F:acyltransferase activity, acyl groups converted into alkyl on transfer"/>
    <property type="evidence" value="ECO:0007669"/>
    <property type="project" value="InterPro"/>
</dbReference>
<dbReference type="AlphaFoldDB" id="R4K958"/>
<evidence type="ECO:0000313" key="5">
    <source>
        <dbReference type="Proteomes" id="UP000013523"/>
    </source>
</evidence>
<dbReference type="eggNOG" id="COG0119">
    <property type="taxonomic scope" value="Bacteria"/>
</dbReference>
<dbReference type="PANTHER" id="PTHR42880:SF1">
    <property type="entry name" value="ISOPROPYLMALATE_HOMOCITRATE_CITRAMALATE SYNTHASE FAMILY PROTEIN"/>
    <property type="match status" value="1"/>
</dbReference>